<sequence>MGNNVGSGRSSDDLSFRSRVGSVQQVNGDMVTIFTVDVMVATPSKLTNGIHRSDMPEILRKAEILVAAMATGGRDDSHDAALAFRASSSPSKEEARPYPSPEIVRIFSPILESTRLLLLAPKQFHSVK</sequence>
<evidence type="ECO:0000313" key="1">
    <source>
        <dbReference type="EMBL" id="RRT69099.1"/>
    </source>
</evidence>
<dbReference type="AlphaFoldDB" id="A0A426ZYJ7"/>
<comment type="caution">
    <text evidence="1">The sequence shown here is derived from an EMBL/GenBank/DDBJ whole genome shotgun (WGS) entry which is preliminary data.</text>
</comment>
<protein>
    <submittedName>
        <fullName evidence="1">Uncharacterized protein</fullName>
    </submittedName>
</protein>
<dbReference type="Proteomes" id="UP000287651">
    <property type="component" value="Unassembled WGS sequence"/>
</dbReference>
<proteinExistence type="predicted"/>
<gene>
    <name evidence="1" type="ORF">B296_00011383</name>
</gene>
<evidence type="ECO:0000313" key="2">
    <source>
        <dbReference type="Proteomes" id="UP000287651"/>
    </source>
</evidence>
<organism evidence="1 2">
    <name type="scientific">Ensete ventricosum</name>
    <name type="common">Abyssinian banana</name>
    <name type="synonym">Musa ensete</name>
    <dbReference type="NCBI Taxonomy" id="4639"/>
    <lineage>
        <taxon>Eukaryota</taxon>
        <taxon>Viridiplantae</taxon>
        <taxon>Streptophyta</taxon>
        <taxon>Embryophyta</taxon>
        <taxon>Tracheophyta</taxon>
        <taxon>Spermatophyta</taxon>
        <taxon>Magnoliopsida</taxon>
        <taxon>Liliopsida</taxon>
        <taxon>Zingiberales</taxon>
        <taxon>Musaceae</taxon>
        <taxon>Ensete</taxon>
    </lineage>
</organism>
<dbReference type="EMBL" id="AMZH03004467">
    <property type="protein sequence ID" value="RRT69099.1"/>
    <property type="molecule type" value="Genomic_DNA"/>
</dbReference>
<accession>A0A426ZYJ7</accession>
<reference evidence="1 2" key="1">
    <citation type="journal article" date="2014" name="Agronomy (Basel)">
        <title>A Draft Genome Sequence for Ensete ventricosum, the Drought-Tolerant Tree Against Hunger.</title>
        <authorList>
            <person name="Harrison J."/>
            <person name="Moore K.A."/>
            <person name="Paszkiewicz K."/>
            <person name="Jones T."/>
            <person name="Grant M."/>
            <person name="Ambacheew D."/>
            <person name="Muzemil S."/>
            <person name="Studholme D.J."/>
        </authorList>
    </citation>
    <scope>NUCLEOTIDE SEQUENCE [LARGE SCALE GENOMIC DNA]</scope>
</reference>
<name>A0A426ZYJ7_ENSVE</name>